<dbReference type="Proteomes" id="UP000184513">
    <property type="component" value="Unassembled WGS sequence"/>
</dbReference>
<feature type="domain" description="GWxTD" evidence="2">
    <location>
        <begin position="231"/>
        <end position="402"/>
    </location>
</feature>
<dbReference type="EMBL" id="FRCY01000008">
    <property type="protein sequence ID" value="SHN14924.1"/>
    <property type="molecule type" value="Genomic_DNA"/>
</dbReference>
<dbReference type="AlphaFoldDB" id="A0A1M7PDB1"/>
<feature type="signal peptide" evidence="1">
    <location>
        <begin position="1"/>
        <end position="20"/>
    </location>
</feature>
<dbReference type="InterPro" id="IPR030959">
    <property type="entry name" value="GWxTD_dom"/>
</dbReference>
<organism evidence="3 4">
    <name type="scientific">Cyclobacterium lianum</name>
    <dbReference type="NCBI Taxonomy" id="388280"/>
    <lineage>
        <taxon>Bacteria</taxon>
        <taxon>Pseudomonadati</taxon>
        <taxon>Bacteroidota</taxon>
        <taxon>Cytophagia</taxon>
        <taxon>Cytophagales</taxon>
        <taxon>Cyclobacteriaceae</taxon>
        <taxon>Cyclobacterium</taxon>
    </lineage>
</organism>
<reference evidence="3 4" key="1">
    <citation type="submission" date="2016-11" db="EMBL/GenBank/DDBJ databases">
        <authorList>
            <person name="Jaros S."/>
            <person name="Januszkiewicz K."/>
            <person name="Wedrychowicz H."/>
        </authorList>
    </citation>
    <scope>NUCLEOTIDE SEQUENCE [LARGE SCALE GENOMIC DNA]</scope>
    <source>
        <strain evidence="3 4">CGMCC 1.6102</strain>
    </source>
</reference>
<sequence length="407" mass="47645">MKKILGCLAVFCFLSLSVHAQNNLQSLNQNLRYSRYSRISLKVIPIKTGERTFTLQMVAEKIEEDPDFDNYLFSYTIVSSFQQNIEDEQLIALDRDLLKADTDRHFYFEETVDIPVDQEEAYVVFRALDTRQQDEYVFHADLISPFVSGQPGFGAYYGNDIPFDQNFLNVDESLLFKSNRGVNLHHYYYPGEFPLPLPPMETKTPEVPRETEIVDEGSFLVNVPVPFKKAGYYFIQADTSSSVGMMIKTASQTFPRVATWEEMIQMVTYISTRKEHETLLAAENKKLALDEYWIRMTRDEEIAKSLIKEYFRQVEFANILFTDFKEGWATDRGMVYIVMGPPQEVYFDKDKETWVYLSQDSNSKITFTFARIKNILTPNYYTLNRSRAYQPIWFKNITAWRNGRMVF</sequence>
<dbReference type="STRING" id="388280.SAMN04488057_10873"/>
<dbReference type="NCBIfam" id="TIGR04514">
    <property type="entry name" value="GWxTD_dom"/>
    <property type="match status" value="1"/>
</dbReference>
<dbReference type="Pfam" id="PF20094">
    <property type="entry name" value="GWxTD_dom"/>
    <property type="match status" value="1"/>
</dbReference>
<evidence type="ECO:0000313" key="4">
    <source>
        <dbReference type="Proteomes" id="UP000184513"/>
    </source>
</evidence>
<keyword evidence="1" id="KW-0732">Signal</keyword>
<evidence type="ECO:0000256" key="1">
    <source>
        <dbReference type="SAM" id="SignalP"/>
    </source>
</evidence>
<evidence type="ECO:0000313" key="3">
    <source>
        <dbReference type="EMBL" id="SHN14924.1"/>
    </source>
</evidence>
<proteinExistence type="predicted"/>
<name>A0A1M7PDB1_9BACT</name>
<protein>
    <submittedName>
        <fullName evidence="3">GWxTD domain-containing protein</fullName>
    </submittedName>
</protein>
<dbReference type="RefSeq" id="WP_245802855.1">
    <property type="nucleotide sequence ID" value="NZ_FRCY01000008.1"/>
</dbReference>
<keyword evidence="4" id="KW-1185">Reference proteome</keyword>
<feature type="chain" id="PRO_5012658388" evidence="1">
    <location>
        <begin position="21"/>
        <end position="407"/>
    </location>
</feature>
<accession>A0A1M7PDB1</accession>
<evidence type="ECO:0000259" key="2">
    <source>
        <dbReference type="Pfam" id="PF20094"/>
    </source>
</evidence>
<gene>
    <name evidence="3" type="ORF">SAMN04488057_10873</name>
</gene>